<sequence>MPEQENLTNNSQETEEKMLTKRLETLGWALFLIMTGGLFLIPSHLVPPGTWLIGVGLIMLGLNVYGYSKGLKVNNFTILLGVLALGFGLSSFFGVDFPIIPLLLVFLGANIIYSVYKKQS</sequence>
<comment type="caution">
    <text evidence="2">The sequence shown here is derived from an EMBL/GenBank/DDBJ whole genome shotgun (WGS) entry which is preliminary data.</text>
</comment>
<feature type="transmembrane region" description="Helical" evidence="1">
    <location>
        <begin position="26"/>
        <end position="45"/>
    </location>
</feature>
<keyword evidence="1" id="KW-1133">Transmembrane helix</keyword>
<feature type="transmembrane region" description="Helical" evidence="1">
    <location>
        <begin position="75"/>
        <end position="93"/>
    </location>
</feature>
<gene>
    <name evidence="2" type="ORF">S01H1_66713</name>
</gene>
<protein>
    <recommendedName>
        <fullName evidence="3">DUF5668 domain-containing protein</fullName>
    </recommendedName>
</protein>
<evidence type="ECO:0000256" key="1">
    <source>
        <dbReference type="SAM" id="Phobius"/>
    </source>
</evidence>
<organism evidence="2">
    <name type="scientific">marine sediment metagenome</name>
    <dbReference type="NCBI Taxonomy" id="412755"/>
    <lineage>
        <taxon>unclassified sequences</taxon>
        <taxon>metagenomes</taxon>
        <taxon>ecological metagenomes</taxon>
    </lineage>
</organism>
<evidence type="ECO:0000313" key="2">
    <source>
        <dbReference type="EMBL" id="GAG32780.1"/>
    </source>
</evidence>
<feature type="transmembrane region" description="Helical" evidence="1">
    <location>
        <begin position="99"/>
        <end position="116"/>
    </location>
</feature>
<accession>X0WQ48</accession>
<feature type="transmembrane region" description="Helical" evidence="1">
    <location>
        <begin position="51"/>
        <end position="68"/>
    </location>
</feature>
<dbReference type="AlphaFoldDB" id="X0WQ48"/>
<dbReference type="EMBL" id="BARS01044123">
    <property type="protein sequence ID" value="GAG32780.1"/>
    <property type="molecule type" value="Genomic_DNA"/>
</dbReference>
<keyword evidence="1" id="KW-0812">Transmembrane</keyword>
<proteinExistence type="predicted"/>
<name>X0WQ48_9ZZZZ</name>
<reference evidence="2" key="1">
    <citation type="journal article" date="2014" name="Front. Microbiol.">
        <title>High frequency of phylogenetically diverse reductive dehalogenase-homologous genes in deep subseafloor sedimentary metagenomes.</title>
        <authorList>
            <person name="Kawai M."/>
            <person name="Futagami T."/>
            <person name="Toyoda A."/>
            <person name="Takaki Y."/>
            <person name="Nishi S."/>
            <person name="Hori S."/>
            <person name="Arai W."/>
            <person name="Tsubouchi T."/>
            <person name="Morono Y."/>
            <person name="Uchiyama I."/>
            <person name="Ito T."/>
            <person name="Fujiyama A."/>
            <person name="Inagaki F."/>
            <person name="Takami H."/>
        </authorList>
    </citation>
    <scope>NUCLEOTIDE SEQUENCE</scope>
    <source>
        <strain evidence="2">Expedition CK06-06</strain>
    </source>
</reference>
<keyword evidence="1" id="KW-0472">Membrane</keyword>
<evidence type="ECO:0008006" key="3">
    <source>
        <dbReference type="Google" id="ProtNLM"/>
    </source>
</evidence>